<sequence length="85" mass="9740">MLQVFNITEGVTMGTNYFDDETLTDNLDDKQAGRIISILGKTQGIDQDQRLQIVLLLRLLNQICRDSQEMALFEDIMSKLEAKYV</sequence>
<comment type="caution">
    <text evidence="1">The sequence shown here is derived from an EMBL/GenBank/DDBJ whole genome shotgun (WGS) entry which is preliminary data.</text>
</comment>
<evidence type="ECO:0000313" key="1">
    <source>
        <dbReference type="EMBL" id="KKU32693.1"/>
    </source>
</evidence>
<organism evidence="1 2">
    <name type="scientific">Candidatus Collierbacteria bacterium GW2011_GWA2_46_26</name>
    <dbReference type="NCBI Taxonomy" id="1618381"/>
    <lineage>
        <taxon>Bacteria</taxon>
        <taxon>Candidatus Collieribacteriota</taxon>
    </lineage>
</organism>
<protein>
    <submittedName>
        <fullName evidence="1">Uncharacterized protein</fullName>
    </submittedName>
</protein>
<proteinExistence type="predicted"/>
<dbReference type="AlphaFoldDB" id="A0A0G1RRY2"/>
<dbReference type="Proteomes" id="UP000034794">
    <property type="component" value="Unassembled WGS sequence"/>
</dbReference>
<gene>
    <name evidence="1" type="ORF">UX47_C0008G0050</name>
</gene>
<dbReference type="EMBL" id="LCMI01000008">
    <property type="protein sequence ID" value="KKU32693.1"/>
    <property type="molecule type" value="Genomic_DNA"/>
</dbReference>
<accession>A0A0G1RRY2</accession>
<evidence type="ECO:0000313" key="2">
    <source>
        <dbReference type="Proteomes" id="UP000034794"/>
    </source>
</evidence>
<reference evidence="1 2" key="1">
    <citation type="journal article" date="2015" name="Nature">
        <title>rRNA introns, odd ribosomes, and small enigmatic genomes across a large radiation of phyla.</title>
        <authorList>
            <person name="Brown C.T."/>
            <person name="Hug L.A."/>
            <person name="Thomas B.C."/>
            <person name="Sharon I."/>
            <person name="Castelle C.J."/>
            <person name="Singh A."/>
            <person name="Wilkins M.J."/>
            <person name="Williams K.H."/>
            <person name="Banfield J.F."/>
        </authorList>
    </citation>
    <scope>NUCLEOTIDE SEQUENCE [LARGE SCALE GENOMIC DNA]</scope>
</reference>
<name>A0A0G1RRY2_9BACT</name>